<dbReference type="CDD" id="cd03257">
    <property type="entry name" value="ABC_NikE_OppD_transporters"/>
    <property type="match status" value="2"/>
</dbReference>
<organism evidence="6 7">
    <name type="scientific">Botrimarina mediterranea</name>
    <dbReference type="NCBI Taxonomy" id="2528022"/>
    <lineage>
        <taxon>Bacteria</taxon>
        <taxon>Pseudomonadati</taxon>
        <taxon>Planctomycetota</taxon>
        <taxon>Planctomycetia</taxon>
        <taxon>Pirellulales</taxon>
        <taxon>Lacipirellulaceae</taxon>
        <taxon>Botrimarina</taxon>
    </lineage>
</organism>
<dbReference type="NCBIfam" id="NF007739">
    <property type="entry name" value="PRK10419.1"/>
    <property type="match status" value="2"/>
</dbReference>
<dbReference type="PROSITE" id="PS00211">
    <property type="entry name" value="ABC_TRANSPORTER_1"/>
    <property type="match status" value="2"/>
</dbReference>
<dbReference type="Proteomes" id="UP000316426">
    <property type="component" value="Chromosome"/>
</dbReference>
<dbReference type="PANTHER" id="PTHR43776:SF7">
    <property type="entry name" value="D,D-DIPEPTIDE TRANSPORT ATP-BINDING PROTEIN DDPF-RELATED"/>
    <property type="match status" value="1"/>
</dbReference>
<reference evidence="6 7" key="1">
    <citation type="submission" date="2019-02" db="EMBL/GenBank/DDBJ databases">
        <title>Deep-cultivation of Planctomycetes and their phenomic and genomic characterization uncovers novel biology.</title>
        <authorList>
            <person name="Wiegand S."/>
            <person name="Jogler M."/>
            <person name="Boedeker C."/>
            <person name="Pinto D."/>
            <person name="Vollmers J."/>
            <person name="Rivas-Marin E."/>
            <person name="Kohn T."/>
            <person name="Peeters S.H."/>
            <person name="Heuer A."/>
            <person name="Rast P."/>
            <person name="Oberbeckmann S."/>
            <person name="Bunk B."/>
            <person name="Jeske O."/>
            <person name="Meyerdierks A."/>
            <person name="Storesund J.E."/>
            <person name="Kallscheuer N."/>
            <person name="Luecker S."/>
            <person name="Lage O.M."/>
            <person name="Pohl T."/>
            <person name="Merkel B.J."/>
            <person name="Hornburger P."/>
            <person name="Mueller R.-W."/>
            <person name="Bruemmer F."/>
            <person name="Labrenz M."/>
            <person name="Spormann A.M."/>
            <person name="Op den Camp H."/>
            <person name="Overmann J."/>
            <person name="Amann R."/>
            <person name="Jetten M.S.M."/>
            <person name="Mascher T."/>
            <person name="Medema M.H."/>
            <person name="Devos D.P."/>
            <person name="Kaster A.-K."/>
            <person name="Ovreas L."/>
            <person name="Rohde M."/>
            <person name="Galperin M.Y."/>
            <person name="Jogler C."/>
        </authorList>
    </citation>
    <scope>NUCLEOTIDE SEQUENCE [LARGE SCALE GENOMIC DNA]</scope>
    <source>
        <strain evidence="6 7">Spa11</strain>
    </source>
</reference>
<dbReference type="InterPro" id="IPR003593">
    <property type="entry name" value="AAA+_ATPase"/>
</dbReference>
<evidence type="ECO:0000259" key="5">
    <source>
        <dbReference type="PROSITE" id="PS50893"/>
    </source>
</evidence>
<dbReference type="AlphaFoldDB" id="A0A518KEF7"/>
<evidence type="ECO:0000256" key="2">
    <source>
        <dbReference type="ARBA" id="ARBA00022448"/>
    </source>
</evidence>
<dbReference type="NCBIfam" id="NF008453">
    <property type="entry name" value="PRK11308.1"/>
    <property type="match status" value="2"/>
</dbReference>
<dbReference type="InterPro" id="IPR013563">
    <property type="entry name" value="Oligopep_ABC_C"/>
</dbReference>
<dbReference type="Pfam" id="PF00005">
    <property type="entry name" value="ABC_tran"/>
    <property type="match status" value="2"/>
</dbReference>
<evidence type="ECO:0000256" key="1">
    <source>
        <dbReference type="ARBA" id="ARBA00005417"/>
    </source>
</evidence>
<protein>
    <submittedName>
        <fullName evidence="6">Glutathione import ATP-binding protein GsiA</fullName>
        <ecNumber evidence="6">3.6.3.-</ecNumber>
    </submittedName>
</protein>
<dbReference type="EMBL" id="CP036349">
    <property type="protein sequence ID" value="QDV76180.1"/>
    <property type="molecule type" value="Genomic_DNA"/>
</dbReference>
<dbReference type="InterPro" id="IPR027417">
    <property type="entry name" value="P-loop_NTPase"/>
</dbReference>
<dbReference type="GO" id="GO:0005524">
    <property type="term" value="F:ATP binding"/>
    <property type="evidence" value="ECO:0007669"/>
    <property type="project" value="UniProtKB-KW"/>
</dbReference>
<dbReference type="InterPro" id="IPR050319">
    <property type="entry name" value="ABC_transp_ATP-bind"/>
</dbReference>
<proteinExistence type="inferred from homology"/>
<dbReference type="PROSITE" id="PS50893">
    <property type="entry name" value="ABC_TRANSPORTER_2"/>
    <property type="match status" value="2"/>
</dbReference>
<evidence type="ECO:0000313" key="7">
    <source>
        <dbReference type="Proteomes" id="UP000316426"/>
    </source>
</evidence>
<evidence type="ECO:0000256" key="3">
    <source>
        <dbReference type="ARBA" id="ARBA00022741"/>
    </source>
</evidence>
<feature type="domain" description="ABC transporter" evidence="5">
    <location>
        <begin position="6"/>
        <end position="256"/>
    </location>
</feature>
<dbReference type="SMART" id="SM00382">
    <property type="entry name" value="AAA"/>
    <property type="match status" value="2"/>
</dbReference>
<feature type="domain" description="ABC transporter" evidence="5">
    <location>
        <begin position="358"/>
        <end position="598"/>
    </location>
</feature>
<name>A0A518KEF7_9BACT</name>
<accession>A0A518KEF7</accession>
<dbReference type="FunFam" id="3.40.50.300:FF:000016">
    <property type="entry name" value="Oligopeptide ABC transporter ATP-binding component"/>
    <property type="match status" value="2"/>
</dbReference>
<dbReference type="GO" id="GO:0016887">
    <property type="term" value="F:ATP hydrolysis activity"/>
    <property type="evidence" value="ECO:0007669"/>
    <property type="project" value="InterPro"/>
</dbReference>
<keyword evidence="6" id="KW-0378">Hydrolase</keyword>
<gene>
    <name evidence="6" type="primary">gsiA</name>
    <name evidence="6" type="ORF">Spa11_44050</name>
</gene>
<comment type="similarity">
    <text evidence="1">Belongs to the ABC transporter superfamily.</text>
</comment>
<dbReference type="InterPro" id="IPR017871">
    <property type="entry name" value="ABC_transporter-like_CS"/>
</dbReference>
<sequence>MSSAVIDVQNLRTYFHTEEGVVRAVDDISFRVDEGRTLGIVGESGSGKSVTSLSIMRLLSSSAKIESGSIALLGKDLVQLPEPQMRTLRGATVSMIFQEPMTSLNPVFTVGAQVMEALRLHQGMSNAEARQRTIELFEEVGIPKPQQSVDKYPHQMSGGQKQRVMIAMALSCDPELLIADEPTTALDVTIQSQILDILRRLRDSRGMSILFITHDLGVIAEIADDVLVMYRGKMVEYGSVLDIFRDPKHPYTKGLLACRPRLDSKYRLLPTVSEFMATEEVTLADGTKDVRVVEKQLTDADIERMTTHGRGRLLHPKSELAAMGHPWEEGHHAPDTKAVEEGATPLLEVSDLQVHFPVRRGLLARVVDHTKAVDGVSFKVYRGQTLGLVGESGCGKTTAGRAILRLIEPTAGTVKFEGVDVGSLGSGELRKLRRKMQIIFQDPYGSLNPRMTVESTIVEPMNVHGLGGNRSQRRERAAALLEEVDLKPEHLRRYPHEFSGGQRQRICIARALAVEPEFLVCDESVSALDVSVQAQVLNLLKRLQESRGLTYIFISHDLSVVKFMADMMAVMNGGKIVEFGPSENIYANPREEYTRKLISATPDDDIEQICQRSEEREKRRAARA</sequence>
<dbReference type="PANTHER" id="PTHR43776">
    <property type="entry name" value="TRANSPORT ATP-BINDING PROTEIN"/>
    <property type="match status" value="1"/>
</dbReference>
<dbReference type="GO" id="GO:0015833">
    <property type="term" value="P:peptide transport"/>
    <property type="evidence" value="ECO:0007669"/>
    <property type="project" value="InterPro"/>
</dbReference>
<keyword evidence="2" id="KW-0813">Transport</keyword>
<dbReference type="KEGG" id="bmei:Spa11_44050"/>
<dbReference type="GO" id="GO:0055085">
    <property type="term" value="P:transmembrane transport"/>
    <property type="evidence" value="ECO:0007669"/>
    <property type="project" value="UniProtKB-ARBA"/>
</dbReference>
<keyword evidence="4 6" id="KW-0067">ATP-binding</keyword>
<keyword evidence="3" id="KW-0547">Nucleotide-binding</keyword>
<dbReference type="Pfam" id="PF08352">
    <property type="entry name" value="oligo_HPY"/>
    <property type="match status" value="2"/>
</dbReference>
<dbReference type="InterPro" id="IPR003439">
    <property type="entry name" value="ABC_transporter-like_ATP-bd"/>
</dbReference>
<dbReference type="EC" id="3.6.3.-" evidence="6"/>
<dbReference type="Gene3D" id="3.40.50.300">
    <property type="entry name" value="P-loop containing nucleotide triphosphate hydrolases"/>
    <property type="match status" value="2"/>
</dbReference>
<keyword evidence="7" id="KW-1185">Reference proteome</keyword>
<evidence type="ECO:0000313" key="6">
    <source>
        <dbReference type="EMBL" id="QDV76180.1"/>
    </source>
</evidence>
<dbReference type="SUPFAM" id="SSF52540">
    <property type="entry name" value="P-loop containing nucleoside triphosphate hydrolases"/>
    <property type="match status" value="2"/>
</dbReference>
<evidence type="ECO:0000256" key="4">
    <source>
        <dbReference type="ARBA" id="ARBA00022840"/>
    </source>
</evidence>
<dbReference type="RefSeq" id="WP_145116642.1">
    <property type="nucleotide sequence ID" value="NZ_CP036349.1"/>
</dbReference>